<reference evidence="3 4" key="2">
    <citation type="journal article" date="2018" name="Nature">
        <title>Mutant phenotypes for thousands of bacterial genes of unknown function.</title>
        <authorList>
            <person name="Price M.N."/>
            <person name="Wetmore K.M."/>
            <person name="Waters R.J."/>
            <person name="Callaghan M."/>
            <person name="Ray J."/>
            <person name="Liu H."/>
            <person name="Kuehl J.V."/>
            <person name="Melnyk R.A."/>
            <person name="Lamson J.S."/>
            <person name="Suh Y."/>
            <person name="Carlson H.K."/>
            <person name="Esquivel Z."/>
            <person name="Sadeeshkumar H."/>
            <person name="Chakraborty R."/>
            <person name="Zane G.M."/>
            <person name="Rubin B.E."/>
            <person name="Wall J.D."/>
            <person name="Visel A."/>
            <person name="Bristow J."/>
            <person name="Blow M.J."/>
            <person name="Arkin A.P."/>
            <person name="Deutschbauer A.M."/>
        </authorList>
    </citation>
    <scope>NUCLEOTIDE SEQUENCE [LARGE SCALE GENOMIC DNA]</scope>
    <source>
        <strain evidence="3 4">FW300-N2E2</strain>
    </source>
</reference>
<gene>
    <name evidence="3" type="ORF">TK06_12635</name>
</gene>
<keyword evidence="3" id="KW-0808">Transferase</keyword>
<name>A0A159ZZP9_PSEFL</name>
<proteinExistence type="predicted"/>
<evidence type="ECO:0000259" key="2">
    <source>
        <dbReference type="Pfam" id="PF13477"/>
    </source>
</evidence>
<dbReference type="Pfam" id="PF00534">
    <property type="entry name" value="Glycos_transf_1"/>
    <property type="match status" value="1"/>
</dbReference>
<dbReference type="InterPro" id="IPR001296">
    <property type="entry name" value="Glyco_trans_1"/>
</dbReference>
<dbReference type="PANTHER" id="PTHR12526">
    <property type="entry name" value="GLYCOSYLTRANSFERASE"/>
    <property type="match status" value="1"/>
</dbReference>
<dbReference type="GO" id="GO:0016757">
    <property type="term" value="F:glycosyltransferase activity"/>
    <property type="evidence" value="ECO:0007669"/>
    <property type="project" value="InterPro"/>
</dbReference>
<accession>A0A159ZZP9</accession>
<dbReference type="GO" id="GO:1901135">
    <property type="term" value="P:carbohydrate derivative metabolic process"/>
    <property type="evidence" value="ECO:0007669"/>
    <property type="project" value="UniProtKB-ARBA"/>
</dbReference>
<dbReference type="SUPFAM" id="SSF53756">
    <property type="entry name" value="UDP-Glycosyltransferase/glycogen phosphorylase"/>
    <property type="match status" value="1"/>
</dbReference>
<dbReference type="EMBL" id="CP015225">
    <property type="protein sequence ID" value="AMZ71902.1"/>
    <property type="molecule type" value="Genomic_DNA"/>
</dbReference>
<reference evidence="4" key="1">
    <citation type="submission" date="2016-04" db="EMBL/GenBank/DDBJ databases">
        <authorList>
            <person name="Ray J."/>
            <person name="Price M."/>
            <person name="Deutschbauer A."/>
        </authorList>
    </citation>
    <scope>NUCLEOTIDE SEQUENCE [LARGE SCALE GENOMIC DNA]</scope>
    <source>
        <strain evidence="4">FW300-N2E2</strain>
    </source>
</reference>
<dbReference type="Proteomes" id="UP000076083">
    <property type="component" value="Chromosome"/>
</dbReference>
<evidence type="ECO:0000313" key="3">
    <source>
        <dbReference type="EMBL" id="AMZ71902.1"/>
    </source>
</evidence>
<evidence type="ECO:0000259" key="1">
    <source>
        <dbReference type="Pfam" id="PF00534"/>
    </source>
</evidence>
<dbReference type="Gene3D" id="3.40.50.2000">
    <property type="entry name" value="Glycogen Phosphorylase B"/>
    <property type="match status" value="2"/>
</dbReference>
<dbReference type="Pfam" id="PF13477">
    <property type="entry name" value="Glyco_trans_4_2"/>
    <property type="match status" value="1"/>
</dbReference>
<protein>
    <submittedName>
        <fullName evidence="3">Glycosyl transferase family 1</fullName>
    </submittedName>
</protein>
<sequence length="376" mass="40989">MSRILLIVVNDPRYFLSHRLPIAKAAQGKGYAVHVASIASPLSGKVIEEGFIYHTIKLERGGINPLLEFFAMISFVRLLWRLRPTLLHLVTTKPVLYGGMAARLAPVGGVVSAIAGMGSVFIGRDLRSKVLSFVLSRMYRLALGAHNLRAIFQNPCDRALVMKMSGLDADKTVLIRGSGVHLASYPVLPEPIGTITVTFAGRFLRDKGVHEFIKAAQLVKRRQNDVVFQLVGDVDEGNPTSLSSTEVEALTVEGNVRVLGYQSDLAKIFSRSHIVVLPSYREGLPKVLIEAAACARPVVTSDVPGCRDAIIAGETGLLVPVKDAEALAIAIEKLVSNAELRHEMGRAGRKWAEREFAIENVVKVHLDVYQALEAET</sequence>
<organism evidence="3 4">
    <name type="scientific">Pseudomonas fluorescens</name>
    <dbReference type="NCBI Taxonomy" id="294"/>
    <lineage>
        <taxon>Bacteria</taxon>
        <taxon>Pseudomonadati</taxon>
        <taxon>Pseudomonadota</taxon>
        <taxon>Gammaproteobacteria</taxon>
        <taxon>Pseudomonadales</taxon>
        <taxon>Pseudomonadaceae</taxon>
        <taxon>Pseudomonas</taxon>
    </lineage>
</organism>
<dbReference type="AlphaFoldDB" id="A0A159ZZP9"/>
<dbReference type="CDD" id="cd03808">
    <property type="entry name" value="GT4_CapM-like"/>
    <property type="match status" value="1"/>
</dbReference>
<dbReference type="RefSeq" id="WP_063322350.1">
    <property type="nucleotide sequence ID" value="NZ_CP015225.1"/>
</dbReference>
<dbReference type="InterPro" id="IPR028098">
    <property type="entry name" value="Glyco_trans_4-like_N"/>
</dbReference>
<evidence type="ECO:0000313" key="4">
    <source>
        <dbReference type="Proteomes" id="UP000076083"/>
    </source>
</evidence>
<feature type="domain" description="Glycosyltransferase subfamily 4-like N-terminal" evidence="2">
    <location>
        <begin position="4"/>
        <end position="131"/>
    </location>
</feature>
<dbReference type="PANTHER" id="PTHR12526:SF638">
    <property type="entry name" value="SPORE COAT PROTEIN SA"/>
    <property type="match status" value="1"/>
</dbReference>
<feature type="domain" description="Glycosyl transferase family 1" evidence="1">
    <location>
        <begin position="194"/>
        <end position="351"/>
    </location>
</feature>